<feature type="signal peptide" evidence="2">
    <location>
        <begin position="1"/>
        <end position="23"/>
    </location>
</feature>
<gene>
    <name evidence="3" type="ORF">ILYODFUR_030678</name>
</gene>
<feature type="transmembrane region" description="Helical" evidence="1">
    <location>
        <begin position="120"/>
        <end position="138"/>
    </location>
</feature>
<organism evidence="3 4">
    <name type="scientific">Ilyodon furcidens</name>
    <name type="common">goldbreast splitfin</name>
    <dbReference type="NCBI Taxonomy" id="33524"/>
    <lineage>
        <taxon>Eukaryota</taxon>
        <taxon>Metazoa</taxon>
        <taxon>Chordata</taxon>
        <taxon>Craniata</taxon>
        <taxon>Vertebrata</taxon>
        <taxon>Euteleostomi</taxon>
        <taxon>Actinopterygii</taxon>
        <taxon>Neopterygii</taxon>
        <taxon>Teleostei</taxon>
        <taxon>Neoteleostei</taxon>
        <taxon>Acanthomorphata</taxon>
        <taxon>Ovalentaria</taxon>
        <taxon>Atherinomorphae</taxon>
        <taxon>Cyprinodontiformes</taxon>
        <taxon>Goodeidae</taxon>
        <taxon>Ilyodon</taxon>
    </lineage>
</organism>
<keyword evidence="4" id="KW-1185">Reference proteome</keyword>
<keyword evidence="2" id="KW-0732">Signal</keyword>
<evidence type="ECO:0000256" key="1">
    <source>
        <dbReference type="SAM" id="Phobius"/>
    </source>
</evidence>
<sequence>MVIRYFLSSLCTVTGCGCPLTLAWQQPEELTLLLIQLRRHQAKMAGVHSPSNAFAHLQHHQHNGLLGPGMQADDTYIQLKKDLEYLDLKVGPNKENTTSSFSSCSQYILLCCCLQHASLFPFYLSVLCSVLCSLLLWWNPLVL</sequence>
<feature type="chain" id="PRO_5046042525" evidence="2">
    <location>
        <begin position="24"/>
        <end position="143"/>
    </location>
</feature>
<keyword evidence="1" id="KW-0812">Transmembrane</keyword>
<evidence type="ECO:0000256" key="2">
    <source>
        <dbReference type="SAM" id="SignalP"/>
    </source>
</evidence>
<reference evidence="3 4" key="1">
    <citation type="submission" date="2021-06" db="EMBL/GenBank/DDBJ databases">
        <authorList>
            <person name="Palmer J.M."/>
        </authorList>
    </citation>
    <scope>NUCLEOTIDE SEQUENCE [LARGE SCALE GENOMIC DNA]</scope>
    <source>
        <strain evidence="4">if_2019</strain>
        <tissue evidence="3">Muscle</tissue>
    </source>
</reference>
<evidence type="ECO:0000313" key="4">
    <source>
        <dbReference type="Proteomes" id="UP001482620"/>
    </source>
</evidence>
<proteinExistence type="predicted"/>
<evidence type="ECO:0000313" key="3">
    <source>
        <dbReference type="EMBL" id="MEQ2222851.1"/>
    </source>
</evidence>
<protein>
    <submittedName>
        <fullName evidence="3">Uncharacterized protein</fullName>
    </submittedName>
</protein>
<dbReference type="Proteomes" id="UP001482620">
    <property type="component" value="Unassembled WGS sequence"/>
</dbReference>
<name>A0ABV0SRW9_9TELE</name>
<keyword evidence="1" id="KW-1133">Transmembrane helix</keyword>
<keyword evidence="1" id="KW-0472">Membrane</keyword>
<dbReference type="PROSITE" id="PS51257">
    <property type="entry name" value="PROKAR_LIPOPROTEIN"/>
    <property type="match status" value="1"/>
</dbReference>
<comment type="caution">
    <text evidence="3">The sequence shown here is derived from an EMBL/GenBank/DDBJ whole genome shotgun (WGS) entry which is preliminary data.</text>
</comment>
<accession>A0ABV0SRW9</accession>
<dbReference type="EMBL" id="JAHRIQ010004607">
    <property type="protein sequence ID" value="MEQ2222851.1"/>
    <property type="molecule type" value="Genomic_DNA"/>
</dbReference>